<keyword evidence="9" id="KW-1185">Reference proteome</keyword>
<feature type="transmembrane region" description="Helical" evidence="5">
    <location>
        <begin position="20"/>
        <end position="41"/>
    </location>
</feature>
<dbReference type="NCBIfam" id="NF004441">
    <property type="entry name" value="PRK05777.1-4"/>
    <property type="match status" value="1"/>
</dbReference>
<evidence type="ECO:0000313" key="8">
    <source>
        <dbReference type="EMBL" id="NMO03811.1"/>
    </source>
</evidence>
<feature type="transmembrane region" description="Helical" evidence="5">
    <location>
        <begin position="53"/>
        <end position="73"/>
    </location>
</feature>
<gene>
    <name evidence="5 8" type="primary">nuoN</name>
    <name evidence="8" type="ORF">HH308_21580</name>
</gene>
<evidence type="ECO:0000256" key="3">
    <source>
        <dbReference type="ARBA" id="ARBA00022989"/>
    </source>
</evidence>
<comment type="catalytic activity">
    <reaction evidence="5">
        <text>a quinone + NADH + 5 H(+)(in) = a quinol + NAD(+) + 4 H(+)(out)</text>
        <dbReference type="Rhea" id="RHEA:57888"/>
        <dbReference type="ChEBI" id="CHEBI:15378"/>
        <dbReference type="ChEBI" id="CHEBI:24646"/>
        <dbReference type="ChEBI" id="CHEBI:57540"/>
        <dbReference type="ChEBI" id="CHEBI:57945"/>
        <dbReference type="ChEBI" id="CHEBI:132124"/>
    </reaction>
</comment>
<keyword evidence="5" id="KW-1003">Cell membrane</keyword>
<keyword evidence="3 5" id="KW-1133">Transmembrane helix</keyword>
<organism evidence="8 9">
    <name type="scientific">Gordonia asplenii</name>
    <dbReference type="NCBI Taxonomy" id="2725283"/>
    <lineage>
        <taxon>Bacteria</taxon>
        <taxon>Bacillati</taxon>
        <taxon>Actinomycetota</taxon>
        <taxon>Actinomycetes</taxon>
        <taxon>Mycobacteriales</taxon>
        <taxon>Gordoniaceae</taxon>
        <taxon>Gordonia</taxon>
    </lineage>
</organism>
<dbReference type="HAMAP" id="MF_00445">
    <property type="entry name" value="NDH1_NuoN_1"/>
    <property type="match status" value="1"/>
</dbReference>
<evidence type="ECO:0000256" key="6">
    <source>
        <dbReference type="RuleBase" id="RU000320"/>
    </source>
</evidence>
<keyword evidence="4 5" id="KW-0472">Membrane</keyword>
<dbReference type="GO" id="GO:0050136">
    <property type="term" value="F:NADH dehydrogenase (quinone) (non-electrogenic) activity"/>
    <property type="evidence" value="ECO:0007669"/>
    <property type="project" value="UniProtKB-UniRule"/>
</dbReference>
<name>A0A848L5H8_9ACTN</name>
<comment type="similarity">
    <text evidence="5">Belongs to the complex I subunit 2 family.</text>
</comment>
<evidence type="ECO:0000256" key="2">
    <source>
        <dbReference type="ARBA" id="ARBA00022692"/>
    </source>
</evidence>
<dbReference type="RefSeq" id="WP_170196320.1">
    <property type="nucleotide sequence ID" value="NZ_JABBNB010000027.1"/>
</dbReference>
<reference evidence="8 9" key="1">
    <citation type="submission" date="2020-04" db="EMBL/GenBank/DDBJ databases">
        <title>Gordonia sp. nov. TBRC 11910.</title>
        <authorList>
            <person name="Suriyachadkun C."/>
        </authorList>
    </citation>
    <scope>NUCLEOTIDE SEQUENCE [LARGE SCALE GENOMIC DNA]</scope>
    <source>
        <strain evidence="8 9">TBRC 11910</strain>
    </source>
</reference>
<feature type="transmembrane region" description="Helical" evidence="5">
    <location>
        <begin position="197"/>
        <end position="218"/>
    </location>
</feature>
<keyword evidence="5" id="KW-0813">Transport</keyword>
<comment type="subunit">
    <text evidence="5">NDH-1 is composed of 14 different subunits. Subunits NuoA, H, J, K, L, M, N constitute the membrane sector of the complex.</text>
</comment>
<feature type="transmembrane region" description="Helical" evidence="5">
    <location>
        <begin position="397"/>
        <end position="417"/>
    </location>
</feature>
<dbReference type="GO" id="GO:0008137">
    <property type="term" value="F:NADH dehydrogenase (ubiquinone) activity"/>
    <property type="evidence" value="ECO:0007669"/>
    <property type="project" value="InterPro"/>
</dbReference>
<keyword evidence="2 5" id="KW-0812">Transmembrane</keyword>
<feature type="transmembrane region" description="Helical" evidence="5">
    <location>
        <begin position="344"/>
        <end position="362"/>
    </location>
</feature>
<evidence type="ECO:0000256" key="4">
    <source>
        <dbReference type="ARBA" id="ARBA00023136"/>
    </source>
</evidence>
<evidence type="ECO:0000256" key="5">
    <source>
        <dbReference type="HAMAP-Rule" id="MF_00445"/>
    </source>
</evidence>
<feature type="domain" description="NADH:quinone oxidoreductase/Mrp antiporter transmembrane" evidence="7">
    <location>
        <begin position="195"/>
        <end position="489"/>
    </location>
</feature>
<dbReference type="NCBIfam" id="TIGR01770">
    <property type="entry name" value="NDH_I_N"/>
    <property type="match status" value="1"/>
</dbReference>
<dbReference type="Pfam" id="PF00361">
    <property type="entry name" value="Proton_antipo_M"/>
    <property type="match status" value="1"/>
</dbReference>
<evidence type="ECO:0000256" key="1">
    <source>
        <dbReference type="ARBA" id="ARBA00004127"/>
    </source>
</evidence>
<feature type="transmembrane region" description="Helical" evidence="5">
    <location>
        <begin position="438"/>
        <end position="463"/>
    </location>
</feature>
<feature type="transmembrane region" description="Helical" evidence="5">
    <location>
        <begin position="369"/>
        <end position="391"/>
    </location>
</feature>
<dbReference type="AlphaFoldDB" id="A0A848L5H8"/>
<dbReference type="InterPro" id="IPR010096">
    <property type="entry name" value="NADH-Q_OxRdtase_suN/2"/>
</dbReference>
<dbReference type="GO" id="GO:0012505">
    <property type="term" value="C:endomembrane system"/>
    <property type="evidence" value="ECO:0007669"/>
    <property type="project" value="UniProtKB-SubCell"/>
</dbReference>
<evidence type="ECO:0000313" key="9">
    <source>
        <dbReference type="Proteomes" id="UP000550729"/>
    </source>
</evidence>
<keyword evidence="5" id="KW-1278">Translocase</keyword>
<feature type="transmembrane region" description="Helical" evidence="5">
    <location>
        <begin position="475"/>
        <end position="499"/>
    </location>
</feature>
<dbReference type="GO" id="GO:0005886">
    <property type="term" value="C:plasma membrane"/>
    <property type="evidence" value="ECO:0007669"/>
    <property type="project" value="UniProtKB-SubCell"/>
</dbReference>
<feature type="transmembrane region" description="Helical" evidence="5">
    <location>
        <begin position="170"/>
        <end position="191"/>
    </location>
</feature>
<dbReference type="EC" id="7.1.1.-" evidence="5"/>
<feature type="transmembrane region" description="Helical" evidence="5">
    <location>
        <begin position="93"/>
        <end position="112"/>
    </location>
</feature>
<dbReference type="Proteomes" id="UP000550729">
    <property type="component" value="Unassembled WGS sequence"/>
</dbReference>
<proteinExistence type="inferred from homology"/>
<sequence length="556" mass="57769">MNSVSVMTVALDSRSIDYFRLSPMLIVFGAAVVSVLVEAFAARTIRYRLQLALSLSGLVGGFVALLFVARAHATASEIGRAVMSGAVIVDGPTLFLQGTILLISVAAVAFMGERRLDRVWAPVEVQSTASKRVPVGVGGSGDDADLPADAFTPSAATVPGSADELIAARAGAITTEVFPLTLFAVGGMMLFPACGDLLTMFIALEVFSLPLYLMCGIARRRRLLSQEAALKYFLLGAFSSAIFLFGASFAYGATGSLSLGAIGIALTSASDVTLGLISLALLGVGLLFKVGAVPFGSWVPDVYQGAPTPVTAFMASATKVAAFGALLRVLYIGFPALQHKWEPALWTVAIATMVVATLMAVTQSDIKRMFAYSSMSHVGFMLVGVIALSRAGLSATLFYVAAYALSSFGAFAIIAVVRDDSGREATDLAAWAGLGRRNPLVGSMLSLFLLAFAGIPLTSGFIAKFAVFGAAGGSGAWALIIVGVVCSAIAAYFYVRVIVAMFFTEPTTDSGDVGVVRKPSMLTTIPIALCAAATLVLGIFPQPLLDLAHSASLFLP</sequence>
<comment type="subcellular location">
    <subcellularLocation>
        <location evidence="5">Cell membrane</location>
        <topology evidence="5">Multi-pass membrane protein</topology>
    </subcellularLocation>
    <subcellularLocation>
        <location evidence="1">Endomembrane system</location>
        <topology evidence="1">Multi-pass membrane protein</topology>
    </subcellularLocation>
    <subcellularLocation>
        <location evidence="6">Membrane</location>
        <topology evidence="6">Multi-pass membrane protein</topology>
    </subcellularLocation>
</comment>
<keyword evidence="5" id="KW-0520">NAD</keyword>
<dbReference type="InterPro" id="IPR001750">
    <property type="entry name" value="ND/Mrp_TM"/>
</dbReference>
<comment type="caution">
    <text evidence="8">The sequence shown here is derived from an EMBL/GenBank/DDBJ whole genome shotgun (WGS) entry which is preliminary data.</text>
</comment>
<feature type="transmembrane region" description="Helical" evidence="5">
    <location>
        <begin position="310"/>
        <end position="332"/>
    </location>
</feature>
<comment type="function">
    <text evidence="5">NDH-1 shuttles electrons from NADH, via FMN and iron-sulfur (Fe-S) centers, to quinones in the respiratory chain. The immediate electron acceptor for the enzyme in this species is believed to be a menaquinone. Couples the redox reaction to proton translocation (for every two electrons transferred, four hydrogen ions are translocated across the cytoplasmic membrane), and thus conserves the redox energy in a proton gradient.</text>
</comment>
<feature type="transmembrane region" description="Helical" evidence="5">
    <location>
        <begin position="520"/>
        <end position="540"/>
    </location>
</feature>
<protein>
    <recommendedName>
        <fullName evidence="5">NADH-quinone oxidoreductase subunit N</fullName>
        <ecNumber evidence="5">7.1.1.-</ecNumber>
    </recommendedName>
    <alternativeName>
        <fullName evidence="5">NADH dehydrogenase I subunit N</fullName>
    </alternativeName>
    <alternativeName>
        <fullName evidence="5">NDH-1 subunit N</fullName>
    </alternativeName>
</protein>
<dbReference type="EMBL" id="JABBNB010000027">
    <property type="protein sequence ID" value="NMO03811.1"/>
    <property type="molecule type" value="Genomic_DNA"/>
</dbReference>
<dbReference type="GO" id="GO:0048038">
    <property type="term" value="F:quinone binding"/>
    <property type="evidence" value="ECO:0007669"/>
    <property type="project" value="UniProtKB-KW"/>
</dbReference>
<dbReference type="GO" id="GO:0042773">
    <property type="term" value="P:ATP synthesis coupled electron transport"/>
    <property type="evidence" value="ECO:0007669"/>
    <property type="project" value="InterPro"/>
</dbReference>
<accession>A0A848L5H8</accession>
<keyword evidence="8" id="KW-0560">Oxidoreductase</keyword>
<dbReference type="PANTHER" id="PTHR22773">
    <property type="entry name" value="NADH DEHYDROGENASE"/>
    <property type="match status" value="1"/>
</dbReference>
<keyword evidence="5" id="KW-0874">Quinone</keyword>
<feature type="transmembrane region" description="Helical" evidence="5">
    <location>
        <begin position="272"/>
        <end position="298"/>
    </location>
</feature>
<evidence type="ECO:0000259" key="7">
    <source>
        <dbReference type="Pfam" id="PF00361"/>
    </source>
</evidence>
<feature type="transmembrane region" description="Helical" evidence="5">
    <location>
        <begin position="230"/>
        <end position="252"/>
    </location>
</feature>